<dbReference type="AlphaFoldDB" id="A0A1H2WWR7"/>
<dbReference type="InterPro" id="IPR006660">
    <property type="entry name" value="Arsenate_reductase-like"/>
</dbReference>
<dbReference type="Pfam" id="PF03960">
    <property type="entry name" value="ArsC"/>
    <property type="match status" value="1"/>
</dbReference>
<dbReference type="Proteomes" id="UP000182944">
    <property type="component" value="Unassembled WGS sequence"/>
</dbReference>
<evidence type="ECO:0000313" key="3">
    <source>
        <dbReference type="EMBL" id="SDW84987.1"/>
    </source>
</evidence>
<comment type="similarity">
    <text evidence="1 2">Belongs to the ArsC family.</text>
</comment>
<dbReference type="PANTHER" id="PTHR30041">
    <property type="entry name" value="ARSENATE REDUCTASE"/>
    <property type="match status" value="1"/>
</dbReference>
<dbReference type="STRING" id="1545044.SAMN05444276_102297"/>
<dbReference type="OrthoDB" id="9803749at2"/>
<dbReference type="EMBL" id="FNNA01000002">
    <property type="protein sequence ID" value="SDW84987.1"/>
    <property type="molecule type" value="Genomic_DNA"/>
</dbReference>
<reference evidence="4" key="1">
    <citation type="submission" date="2016-10" db="EMBL/GenBank/DDBJ databases">
        <authorList>
            <person name="Varghese N."/>
            <person name="Submissions S."/>
        </authorList>
    </citation>
    <scope>NUCLEOTIDE SEQUENCE [LARGE SCALE GENOMIC DNA]</scope>
    <source>
        <strain evidence="4">DSM 29303</strain>
    </source>
</reference>
<keyword evidence="4" id="KW-1185">Reference proteome</keyword>
<evidence type="ECO:0000313" key="4">
    <source>
        <dbReference type="Proteomes" id="UP000182944"/>
    </source>
</evidence>
<dbReference type="InterPro" id="IPR036249">
    <property type="entry name" value="Thioredoxin-like_sf"/>
</dbReference>
<proteinExistence type="inferred from homology"/>
<evidence type="ECO:0000256" key="1">
    <source>
        <dbReference type="ARBA" id="ARBA00007198"/>
    </source>
</evidence>
<evidence type="ECO:0000256" key="2">
    <source>
        <dbReference type="PROSITE-ProRule" id="PRU01282"/>
    </source>
</evidence>
<accession>A0A1H2WWR7</accession>
<name>A0A1H2WWR7_9RHOB</name>
<dbReference type="PANTHER" id="PTHR30041:SF8">
    <property type="entry name" value="PROTEIN YFFB"/>
    <property type="match status" value="1"/>
</dbReference>
<sequence length="117" mass="12642">MGEDARRLTLYGLSHCSTCQKAQADLKAAGWEVAFRDVAAEPLSEAERARLVDEFSDKLVNRASLTWRGMSEAERSMAPVAMLGAKPSVMKRPAIVAGEARLLGWTANVKRALGVPA</sequence>
<dbReference type="SUPFAM" id="SSF52833">
    <property type="entry name" value="Thioredoxin-like"/>
    <property type="match status" value="1"/>
</dbReference>
<dbReference type="Gene3D" id="3.40.30.10">
    <property type="entry name" value="Glutaredoxin"/>
    <property type="match status" value="1"/>
</dbReference>
<dbReference type="PROSITE" id="PS51353">
    <property type="entry name" value="ARSC"/>
    <property type="match status" value="1"/>
</dbReference>
<gene>
    <name evidence="3" type="ORF">SAMN05444276_102297</name>
</gene>
<dbReference type="RefSeq" id="WP_139305959.1">
    <property type="nucleotide sequence ID" value="NZ_FNNA01000002.1"/>
</dbReference>
<organism evidence="3 4">
    <name type="scientific">Paracoccus sanguinis</name>
    <dbReference type="NCBI Taxonomy" id="1545044"/>
    <lineage>
        <taxon>Bacteria</taxon>
        <taxon>Pseudomonadati</taxon>
        <taxon>Pseudomonadota</taxon>
        <taxon>Alphaproteobacteria</taxon>
        <taxon>Rhodobacterales</taxon>
        <taxon>Paracoccaceae</taxon>
        <taxon>Paracoccus</taxon>
    </lineage>
</organism>
<protein>
    <submittedName>
        <fullName evidence="3">Arsenate reductase, glutaredoxin family</fullName>
    </submittedName>
</protein>